<dbReference type="InterPro" id="IPR015915">
    <property type="entry name" value="Kelch-typ_b-propeller"/>
</dbReference>
<dbReference type="PANTHER" id="PTHR47435">
    <property type="entry name" value="KELCH REPEAT PROTEIN (AFU_ORTHOLOGUE AFUA_5G12780)"/>
    <property type="match status" value="1"/>
</dbReference>
<gene>
    <name evidence="4" type="ORF">CLO192961_LOCUS213626</name>
</gene>
<dbReference type="Pfam" id="PF01344">
    <property type="entry name" value="Kelch_1"/>
    <property type="match status" value="1"/>
</dbReference>
<feature type="compositionally biased region" description="Basic and acidic residues" evidence="3">
    <location>
        <begin position="195"/>
        <end position="210"/>
    </location>
</feature>
<dbReference type="InterPro" id="IPR011043">
    <property type="entry name" value="Gal_Oxase/kelch_b-propeller"/>
</dbReference>
<proteinExistence type="predicted"/>
<sequence>MADESNFTTLKRRTTEVLQNAQQNLPSINKLPHLPKLPQLPNIQLSQLSSYNPFTKEYPIKGTWERIALPPVPRSSHSLDIIDGSAYLFGGEVEPDKPLDNDVHVIKLAYSSAGADYYSIKAIPAPPNALAEPSPLPAPKTPKNPKAPETEDTKSSDGKKPAEGELDEVSLKESEDTGEEETPGEEEDDEAEEQAQDKSKGKEKVRDEVPPPRVGHASAAIGSRIFVFGGRGGDDMKPLEEAGRVWVFDTRSSQWTYLDPVPAVRGGTIIPHPAARSHHCATSTDRPQDFAKPRASVPDTWQNRIIGDTSKTGIPQDPIVGNVAEEAIDQESDGYGTFFVHGGSLANEDRTNDLWAFDVHSRTWTELPAAPGPTRSGAAICISKSRLFRFGGYDGENEIGGQLDFLQLEVETFDDRASRGEVSIHARGKWQSIYQDQTQESSHAIPNEPVQAWPAPRSAASLHALTIGGGREFLVLAMGEADTDADAGSGKFLSDIWLFQTPPLGMTVASVSDAVLQAVGRKTGEGKWTKVNTAPYDTEESRDQPGPRAWLASAVLPDLEESAIVLWGGLDEDDELLGDGWLLRLGY</sequence>
<dbReference type="SUPFAM" id="SSF50965">
    <property type="entry name" value="Galactose oxidase, central domain"/>
    <property type="match status" value="1"/>
</dbReference>
<evidence type="ECO:0000256" key="1">
    <source>
        <dbReference type="ARBA" id="ARBA00022737"/>
    </source>
</evidence>
<dbReference type="EMBL" id="CABFNS010000769">
    <property type="protein sequence ID" value="VUC27514.1"/>
    <property type="molecule type" value="Genomic_DNA"/>
</dbReference>
<feature type="compositionally biased region" description="Basic and acidic residues" evidence="3">
    <location>
        <begin position="146"/>
        <end position="175"/>
    </location>
</feature>
<dbReference type="PANTHER" id="PTHR47435:SF4">
    <property type="entry name" value="KELCH REPEAT PROTEIN (AFU_ORTHOLOGUE AFUA_5G12780)"/>
    <property type="match status" value="1"/>
</dbReference>
<reference evidence="4 5" key="1">
    <citation type="submission" date="2019-06" db="EMBL/GenBank/DDBJ databases">
        <authorList>
            <person name="Broberg M."/>
        </authorList>
    </citation>
    <scope>NUCLEOTIDE SEQUENCE [LARGE SCALE GENOMIC DNA]</scope>
</reference>
<dbReference type="InterPro" id="IPR006652">
    <property type="entry name" value="Kelch_1"/>
</dbReference>
<protein>
    <submittedName>
        <fullName evidence="4">Uncharacterized protein</fullName>
    </submittedName>
</protein>
<feature type="region of interest" description="Disordered" evidence="3">
    <location>
        <begin position="129"/>
        <end position="217"/>
    </location>
</feature>
<feature type="compositionally biased region" description="Acidic residues" evidence="3">
    <location>
        <begin position="176"/>
        <end position="194"/>
    </location>
</feature>
<keyword evidence="1" id="KW-0677">Repeat</keyword>
<dbReference type="Proteomes" id="UP000766486">
    <property type="component" value="Unassembled WGS sequence"/>
</dbReference>
<evidence type="ECO:0000313" key="5">
    <source>
        <dbReference type="Proteomes" id="UP000766486"/>
    </source>
</evidence>
<accession>A0ABY6UA99</accession>
<organism evidence="4 5">
    <name type="scientific">Bionectria ochroleuca</name>
    <name type="common">Gliocladium roseum</name>
    <dbReference type="NCBI Taxonomy" id="29856"/>
    <lineage>
        <taxon>Eukaryota</taxon>
        <taxon>Fungi</taxon>
        <taxon>Dikarya</taxon>
        <taxon>Ascomycota</taxon>
        <taxon>Pezizomycotina</taxon>
        <taxon>Sordariomycetes</taxon>
        <taxon>Hypocreomycetidae</taxon>
        <taxon>Hypocreales</taxon>
        <taxon>Bionectriaceae</taxon>
        <taxon>Clonostachys</taxon>
    </lineage>
</organism>
<comment type="caution">
    <text evidence="4">The sequence shown here is derived from an EMBL/GenBank/DDBJ whole genome shotgun (WGS) entry which is preliminary data.</text>
</comment>
<evidence type="ECO:0000256" key="3">
    <source>
        <dbReference type="SAM" id="MobiDB-lite"/>
    </source>
</evidence>
<evidence type="ECO:0000313" key="4">
    <source>
        <dbReference type="EMBL" id="VUC27514.1"/>
    </source>
</evidence>
<keyword evidence="2" id="KW-0408">Iron</keyword>
<evidence type="ECO:0000256" key="2">
    <source>
        <dbReference type="ARBA" id="ARBA00023004"/>
    </source>
</evidence>
<dbReference type="Gene3D" id="2.120.10.80">
    <property type="entry name" value="Kelch-type beta propeller"/>
    <property type="match status" value="3"/>
</dbReference>
<name>A0ABY6UA99_BIOOC</name>
<keyword evidence="5" id="KW-1185">Reference proteome</keyword>